<protein>
    <submittedName>
        <fullName evidence="2">Uncharacterized protein</fullName>
    </submittedName>
</protein>
<dbReference type="AlphaFoldDB" id="X5EHL4"/>
<gene>
    <name evidence="2" type="ORF">NMA510612_0873</name>
</gene>
<proteinExistence type="predicted"/>
<dbReference type="EMBL" id="CP007524">
    <property type="protein sequence ID" value="AHW75175.1"/>
    <property type="molecule type" value="Genomic_DNA"/>
</dbReference>
<name>X5EHL4_NEIME</name>
<sequence>MNTPLHLFIGCSPIAHKPHTGENRTESSKKTQCSGSQQKFLNKPANTKN</sequence>
<accession>X5EHL4</accession>
<dbReference type="PATRIC" id="fig|487.517.peg.874"/>
<reference evidence="2 3" key="1">
    <citation type="journal article" date="2014" name="Genome Announc.">
        <title>Complete Genome Sequence of Neisseria meningitidis Serogroup A Strain NMA510612, Isolated from a Patient with Bacterial Meningitis in China.</title>
        <authorList>
            <person name="Zhang Y."/>
            <person name="Yang J."/>
            <person name="Xu L."/>
            <person name="Zhu Y."/>
            <person name="Liu B."/>
            <person name="Shao Z."/>
            <person name="Zhang X."/>
            <person name="Jin Q."/>
        </authorList>
    </citation>
    <scope>NUCLEOTIDE SEQUENCE [LARGE SCALE GENOMIC DNA]</scope>
    <source>
        <strain evidence="3">NMA510612</strain>
    </source>
</reference>
<evidence type="ECO:0000313" key="2">
    <source>
        <dbReference type="EMBL" id="AHW75175.1"/>
    </source>
</evidence>
<feature type="compositionally biased region" description="Basic and acidic residues" evidence="1">
    <location>
        <begin position="19"/>
        <end position="29"/>
    </location>
</feature>
<dbReference type="KEGG" id="nmx:NMA510612_0873"/>
<reference evidence="3" key="2">
    <citation type="submission" date="2014-02" db="EMBL/GenBank/DDBJ databases">
        <title>Complete Genome Sequence of Neisseria meningitides, serogroup A strain 510612.</title>
        <authorList>
            <person name="Zhang X."/>
            <person name="Zhang Y."/>
            <person name="Yang J."/>
            <person name="Zhu Y."/>
            <person name="Jin Q."/>
        </authorList>
    </citation>
    <scope>NUCLEOTIDE SEQUENCE</scope>
    <source>
        <strain evidence="3">NMA510612</strain>
    </source>
</reference>
<evidence type="ECO:0000313" key="3">
    <source>
        <dbReference type="Proteomes" id="UP000023582"/>
    </source>
</evidence>
<feature type="compositionally biased region" description="Polar residues" evidence="1">
    <location>
        <begin position="30"/>
        <end position="49"/>
    </location>
</feature>
<feature type="region of interest" description="Disordered" evidence="1">
    <location>
        <begin position="1"/>
        <end position="49"/>
    </location>
</feature>
<organism evidence="2 3">
    <name type="scientific">Neisseria meningitidis</name>
    <dbReference type="NCBI Taxonomy" id="487"/>
    <lineage>
        <taxon>Bacteria</taxon>
        <taxon>Pseudomonadati</taxon>
        <taxon>Pseudomonadota</taxon>
        <taxon>Betaproteobacteria</taxon>
        <taxon>Neisseriales</taxon>
        <taxon>Neisseriaceae</taxon>
        <taxon>Neisseria</taxon>
    </lineage>
</organism>
<evidence type="ECO:0000256" key="1">
    <source>
        <dbReference type="SAM" id="MobiDB-lite"/>
    </source>
</evidence>
<dbReference type="Proteomes" id="UP000023582">
    <property type="component" value="Chromosome"/>
</dbReference>